<keyword evidence="1" id="KW-0472">Membrane</keyword>
<evidence type="ECO:0008006" key="3">
    <source>
        <dbReference type="Google" id="ProtNLM"/>
    </source>
</evidence>
<organism evidence="2">
    <name type="scientific">uncultured Rubrobacteraceae bacterium</name>
    <dbReference type="NCBI Taxonomy" id="349277"/>
    <lineage>
        <taxon>Bacteria</taxon>
        <taxon>Bacillati</taxon>
        <taxon>Actinomycetota</taxon>
        <taxon>Rubrobacteria</taxon>
        <taxon>Rubrobacterales</taxon>
        <taxon>Rubrobacteraceae</taxon>
        <taxon>environmental samples</taxon>
    </lineage>
</organism>
<keyword evidence="1" id="KW-1133">Transmembrane helix</keyword>
<dbReference type="AlphaFoldDB" id="A0A6J4RJ65"/>
<proteinExistence type="predicted"/>
<sequence>MTPVFALLGATALYLTFAWLASAIVASYLSERKGYGQRLGLAAGLLLTVLGAVLMLLLPPKPGSTWKRLGAFGTTPKRAT</sequence>
<accession>A0A6J4RJ65</accession>
<feature type="transmembrane region" description="Helical" evidence="1">
    <location>
        <begin position="39"/>
        <end position="58"/>
    </location>
</feature>
<protein>
    <recommendedName>
        <fullName evidence="3">Major facilitator superfamily (MFS) profile domain-containing protein</fullName>
    </recommendedName>
</protein>
<gene>
    <name evidence="2" type="ORF">AVDCRST_MAG12-763</name>
</gene>
<dbReference type="EMBL" id="CADCVK010000129">
    <property type="protein sequence ID" value="CAA9470925.1"/>
    <property type="molecule type" value="Genomic_DNA"/>
</dbReference>
<evidence type="ECO:0000313" key="2">
    <source>
        <dbReference type="EMBL" id="CAA9470925.1"/>
    </source>
</evidence>
<keyword evidence="1" id="KW-0812">Transmembrane</keyword>
<evidence type="ECO:0000256" key="1">
    <source>
        <dbReference type="SAM" id="Phobius"/>
    </source>
</evidence>
<name>A0A6J4RJ65_9ACTN</name>
<reference evidence="2" key="1">
    <citation type="submission" date="2020-02" db="EMBL/GenBank/DDBJ databases">
        <authorList>
            <person name="Meier V. D."/>
        </authorList>
    </citation>
    <scope>NUCLEOTIDE SEQUENCE</scope>
    <source>
        <strain evidence="2">AVDCRST_MAG12</strain>
    </source>
</reference>